<dbReference type="AlphaFoldDB" id="A0A5A7PLS1"/>
<organism evidence="1 2">
    <name type="scientific">Striga asiatica</name>
    <name type="common">Asiatic witchweed</name>
    <name type="synonym">Buchnera asiatica</name>
    <dbReference type="NCBI Taxonomy" id="4170"/>
    <lineage>
        <taxon>Eukaryota</taxon>
        <taxon>Viridiplantae</taxon>
        <taxon>Streptophyta</taxon>
        <taxon>Embryophyta</taxon>
        <taxon>Tracheophyta</taxon>
        <taxon>Spermatophyta</taxon>
        <taxon>Magnoliopsida</taxon>
        <taxon>eudicotyledons</taxon>
        <taxon>Gunneridae</taxon>
        <taxon>Pentapetalae</taxon>
        <taxon>asterids</taxon>
        <taxon>lamiids</taxon>
        <taxon>Lamiales</taxon>
        <taxon>Orobanchaceae</taxon>
        <taxon>Buchnereae</taxon>
        <taxon>Striga</taxon>
    </lineage>
</organism>
<evidence type="ECO:0000313" key="2">
    <source>
        <dbReference type="Proteomes" id="UP000325081"/>
    </source>
</evidence>
<comment type="caution">
    <text evidence="1">The sequence shown here is derived from an EMBL/GenBank/DDBJ whole genome shotgun (WGS) entry which is preliminary data.</text>
</comment>
<sequence length="182" mass="20749">MRISYRKVFELTCSVRKLGSEKASTTLTEKPDGSSRVLSWFSFRTSRAHGKFGLFSLSLPKKGLLPRGQWEKVSARVQCHIQGRLKRQVGLSRNGLRPVSSKLLSHDRRNLLSLTNAVHELVKSRSINWDRIATPGEKGGRQLPYTDIDSFFVPGPTSRNSSSFEERRSCFSDKIMIRLLRR</sequence>
<dbReference type="EMBL" id="BKCP01004739">
    <property type="protein sequence ID" value="GER33532.1"/>
    <property type="molecule type" value="Genomic_DNA"/>
</dbReference>
<accession>A0A5A7PLS1</accession>
<dbReference type="Proteomes" id="UP000325081">
    <property type="component" value="Unassembled WGS sequence"/>
</dbReference>
<protein>
    <submittedName>
        <fullName evidence="1">Uncharacterized protein</fullName>
    </submittedName>
</protein>
<proteinExistence type="predicted"/>
<reference evidence="2" key="1">
    <citation type="journal article" date="2019" name="Curr. Biol.">
        <title>Genome Sequence of Striga asiatica Provides Insight into the Evolution of Plant Parasitism.</title>
        <authorList>
            <person name="Yoshida S."/>
            <person name="Kim S."/>
            <person name="Wafula E.K."/>
            <person name="Tanskanen J."/>
            <person name="Kim Y.M."/>
            <person name="Honaas L."/>
            <person name="Yang Z."/>
            <person name="Spallek T."/>
            <person name="Conn C.E."/>
            <person name="Ichihashi Y."/>
            <person name="Cheong K."/>
            <person name="Cui S."/>
            <person name="Der J.P."/>
            <person name="Gundlach H."/>
            <person name="Jiao Y."/>
            <person name="Hori C."/>
            <person name="Ishida J.K."/>
            <person name="Kasahara H."/>
            <person name="Kiba T."/>
            <person name="Kim M.S."/>
            <person name="Koo N."/>
            <person name="Laohavisit A."/>
            <person name="Lee Y.H."/>
            <person name="Lumba S."/>
            <person name="McCourt P."/>
            <person name="Mortimer J.C."/>
            <person name="Mutuku J.M."/>
            <person name="Nomura T."/>
            <person name="Sasaki-Sekimoto Y."/>
            <person name="Seto Y."/>
            <person name="Wang Y."/>
            <person name="Wakatake T."/>
            <person name="Sakakibara H."/>
            <person name="Demura T."/>
            <person name="Yamaguchi S."/>
            <person name="Yoneyama K."/>
            <person name="Manabe R.I."/>
            <person name="Nelson D.C."/>
            <person name="Schulman A.H."/>
            <person name="Timko M.P."/>
            <person name="dePamphilis C.W."/>
            <person name="Choi D."/>
            <person name="Shirasu K."/>
        </authorList>
    </citation>
    <scope>NUCLEOTIDE SEQUENCE [LARGE SCALE GENOMIC DNA]</scope>
    <source>
        <strain evidence="2">cv. UVA1</strain>
    </source>
</reference>
<gene>
    <name evidence="1" type="ORF">STAS_09676</name>
</gene>
<evidence type="ECO:0000313" key="1">
    <source>
        <dbReference type="EMBL" id="GER33532.1"/>
    </source>
</evidence>
<keyword evidence="2" id="KW-1185">Reference proteome</keyword>
<name>A0A5A7PLS1_STRAF</name>